<dbReference type="EMBL" id="FQWD01000001">
    <property type="protein sequence ID" value="SHF82776.1"/>
    <property type="molecule type" value="Genomic_DNA"/>
</dbReference>
<keyword evidence="4" id="KW-1185">Reference proteome</keyword>
<dbReference type="NCBIfam" id="NF047637">
    <property type="entry name" value="lipo_CC0125"/>
    <property type="match status" value="1"/>
</dbReference>
<sequence>MKTLMKLATLVMAMTLAACASQPAYRAAENGGYGYSETKLTDTQYRVYFKGKGSDKTKAMDYAMLRAAEITLDQGYDWFVVANRETMVDREKVSMEPEIGFSKRYTRVTDCGLVTCRTSYYPESTLSTGIYVGGREKSVIESALDIQLGRGTRPDSSASFDARQVKENLSPKDE</sequence>
<keyword evidence="2" id="KW-0732">Signal</keyword>
<dbReference type="STRING" id="634436.SAMN05216361_0543"/>
<dbReference type="OrthoDB" id="7172943at2"/>
<dbReference type="AlphaFoldDB" id="A0A1M5EUF6"/>
<proteinExistence type="predicted"/>
<gene>
    <name evidence="3" type="ORF">SAMN05216361_0543</name>
</gene>
<dbReference type="PROSITE" id="PS51257">
    <property type="entry name" value="PROKAR_LIPOPROTEIN"/>
    <property type="match status" value="1"/>
</dbReference>
<name>A0A1M5EUF6_9ALTE</name>
<accession>A0A1M5EUF6</accession>
<evidence type="ECO:0008006" key="5">
    <source>
        <dbReference type="Google" id="ProtNLM"/>
    </source>
</evidence>
<evidence type="ECO:0000313" key="3">
    <source>
        <dbReference type="EMBL" id="SHF82776.1"/>
    </source>
</evidence>
<reference evidence="4" key="1">
    <citation type="submission" date="2016-11" db="EMBL/GenBank/DDBJ databases">
        <authorList>
            <person name="Varghese N."/>
            <person name="Submissions S."/>
        </authorList>
    </citation>
    <scope>NUCLEOTIDE SEQUENCE [LARGE SCALE GENOMIC DNA]</scope>
    <source>
        <strain evidence="4">CGMCC 1.8995</strain>
    </source>
</reference>
<dbReference type="RefSeq" id="WP_073317406.1">
    <property type="nucleotide sequence ID" value="NZ_FQWD01000001.1"/>
</dbReference>
<evidence type="ECO:0000256" key="1">
    <source>
        <dbReference type="SAM" id="MobiDB-lite"/>
    </source>
</evidence>
<dbReference type="Proteomes" id="UP000184520">
    <property type="component" value="Unassembled WGS sequence"/>
</dbReference>
<protein>
    <recommendedName>
        <fullName evidence="5">Lipoprotein</fullName>
    </recommendedName>
</protein>
<feature type="compositionally biased region" description="Basic and acidic residues" evidence="1">
    <location>
        <begin position="163"/>
        <end position="174"/>
    </location>
</feature>
<feature type="chain" id="PRO_5013041967" description="Lipoprotein" evidence="2">
    <location>
        <begin position="21"/>
        <end position="174"/>
    </location>
</feature>
<organism evidence="3 4">
    <name type="scientific">Marisediminitalea aggregata</name>
    <dbReference type="NCBI Taxonomy" id="634436"/>
    <lineage>
        <taxon>Bacteria</taxon>
        <taxon>Pseudomonadati</taxon>
        <taxon>Pseudomonadota</taxon>
        <taxon>Gammaproteobacteria</taxon>
        <taxon>Alteromonadales</taxon>
        <taxon>Alteromonadaceae</taxon>
        <taxon>Marisediminitalea</taxon>
    </lineage>
</organism>
<evidence type="ECO:0000313" key="4">
    <source>
        <dbReference type="Proteomes" id="UP000184520"/>
    </source>
</evidence>
<evidence type="ECO:0000256" key="2">
    <source>
        <dbReference type="SAM" id="SignalP"/>
    </source>
</evidence>
<feature type="region of interest" description="Disordered" evidence="1">
    <location>
        <begin position="150"/>
        <end position="174"/>
    </location>
</feature>
<feature type="signal peptide" evidence="2">
    <location>
        <begin position="1"/>
        <end position="20"/>
    </location>
</feature>